<dbReference type="EMBL" id="JABBHF010000014">
    <property type="protein sequence ID" value="NMH89666.1"/>
    <property type="molecule type" value="Genomic_DNA"/>
</dbReference>
<dbReference type="RefSeq" id="WP_169676845.1">
    <property type="nucleotide sequence ID" value="NZ_JABBHF010000014.1"/>
</dbReference>
<evidence type="ECO:0000313" key="1">
    <source>
        <dbReference type="EMBL" id="NMH89666.1"/>
    </source>
</evidence>
<keyword evidence="2" id="KW-1185">Reference proteome</keyword>
<proteinExistence type="predicted"/>
<reference evidence="1 2" key="1">
    <citation type="submission" date="2020-04" db="EMBL/GenBank/DDBJ databases">
        <title>A Flavivirga sp. nov.</title>
        <authorList>
            <person name="Sun X."/>
        </authorList>
    </citation>
    <scope>NUCLEOTIDE SEQUENCE [LARGE SCALE GENOMIC DNA]</scope>
    <source>
        <strain evidence="1 2">Y03</strain>
    </source>
</reference>
<comment type="caution">
    <text evidence="1">The sequence shown here is derived from an EMBL/GenBank/DDBJ whole genome shotgun (WGS) entry which is preliminary data.</text>
</comment>
<protein>
    <submittedName>
        <fullName evidence="1">Uncharacterized protein</fullName>
    </submittedName>
</protein>
<name>A0ABX1S1F9_9FLAO</name>
<sequence length="402" mass="47474">MSKVKKCLQKLAEKFSYHFLDESNDNPYKDISYLDIVLAENCTEKEIVEILKTSRINGVYCNQMMFRFAEDLYNYEGFKNFNRKTQHLILLKTDFKIERLENYNDIPVKPILDVWMSHEVQMPTPYVNDNELEDTKHLEFYTRVAKWLLNHNDFKPNLPKSHSIVKWAKRLSKSNAKAYAKQGNLLLEKLGMLGSDKIDTSEMRWMELMEHNLTISCKDLIMTKNKKIHGLVLYFYSFNFTCWCDYKENKKLSLHKIEDWINAYSDKEADIDYNLGSIPYNEKNKALGDMAYLIISIVMAKALINLKNDVTLNTHFSENLKIGINIDDLYLKPIFPGNYFNSRMPSKYDKRYTPDPKIVKKIIKKYVSSKENEELIMDLMKEKPTGSGLELWNELTYEDKFY</sequence>
<evidence type="ECO:0000313" key="2">
    <source>
        <dbReference type="Proteomes" id="UP000746690"/>
    </source>
</evidence>
<gene>
    <name evidence="1" type="ORF">HHX25_19320</name>
</gene>
<accession>A0ABX1S1F9</accession>
<dbReference type="Proteomes" id="UP000746690">
    <property type="component" value="Unassembled WGS sequence"/>
</dbReference>
<organism evidence="1 2">
    <name type="scientific">Flavivirga algicola</name>
    <dbReference type="NCBI Taxonomy" id="2729136"/>
    <lineage>
        <taxon>Bacteria</taxon>
        <taxon>Pseudomonadati</taxon>
        <taxon>Bacteroidota</taxon>
        <taxon>Flavobacteriia</taxon>
        <taxon>Flavobacteriales</taxon>
        <taxon>Flavobacteriaceae</taxon>
        <taxon>Flavivirga</taxon>
    </lineage>
</organism>